<organism evidence="1">
    <name type="scientific">Siphoviridae sp. ctKHH22</name>
    <dbReference type="NCBI Taxonomy" id="2825439"/>
    <lineage>
        <taxon>Viruses</taxon>
        <taxon>Duplodnaviria</taxon>
        <taxon>Heunggongvirae</taxon>
        <taxon>Uroviricota</taxon>
        <taxon>Caudoviricetes</taxon>
    </lineage>
</organism>
<accession>A0A8S5Q1L1</accession>
<proteinExistence type="predicted"/>
<dbReference type="EMBL" id="BK015563">
    <property type="protein sequence ID" value="DAE13050.1"/>
    <property type="molecule type" value="Genomic_DNA"/>
</dbReference>
<sequence length="38" mass="4694">MFFLKHTAKLIKIYETTKFSINKFKIINSFYSLFNRFL</sequence>
<protein>
    <submittedName>
        <fullName evidence="1">Uncharacterized protein</fullName>
    </submittedName>
</protein>
<reference evidence="1" key="1">
    <citation type="journal article" date="2021" name="Proc. Natl. Acad. Sci. U.S.A.">
        <title>A Catalog of Tens of Thousands of Viruses from Human Metagenomes Reveals Hidden Associations with Chronic Diseases.</title>
        <authorList>
            <person name="Tisza M.J."/>
            <person name="Buck C.B."/>
        </authorList>
    </citation>
    <scope>NUCLEOTIDE SEQUENCE</scope>
    <source>
        <strain evidence="1">CtKHH22</strain>
    </source>
</reference>
<name>A0A8S5Q1L1_9CAUD</name>
<evidence type="ECO:0000313" key="1">
    <source>
        <dbReference type="EMBL" id="DAE13050.1"/>
    </source>
</evidence>